<sequence>MIIAVDVYYEKNQAKSVGAIFQCWEDSKPLEVIMSYTENPHEYETGFFL</sequence>
<organism evidence="1 2">
    <name type="scientific">Paenibacillus pseudetheri</name>
    <dbReference type="NCBI Taxonomy" id="2897682"/>
    <lineage>
        <taxon>Bacteria</taxon>
        <taxon>Bacillati</taxon>
        <taxon>Bacillota</taxon>
        <taxon>Bacilli</taxon>
        <taxon>Bacillales</taxon>
        <taxon>Paenibacillaceae</taxon>
        <taxon>Paenibacillus</taxon>
    </lineage>
</organism>
<protein>
    <submittedName>
        <fullName evidence="1">Uncharacterized protein</fullName>
    </submittedName>
</protein>
<name>A0ABN8FG65_9BACL</name>
<accession>A0ABN8FG65</accession>
<proteinExistence type="predicted"/>
<evidence type="ECO:0000313" key="1">
    <source>
        <dbReference type="EMBL" id="CAH1056889.1"/>
    </source>
</evidence>
<gene>
    <name evidence="1" type="ORF">PAECIP111894_03044</name>
</gene>
<comment type="caution">
    <text evidence="1">The sequence shown here is derived from an EMBL/GenBank/DDBJ whole genome shotgun (WGS) entry which is preliminary data.</text>
</comment>
<dbReference type="EMBL" id="CAKMAB010000015">
    <property type="protein sequence ID" value="CAH1056889.1"/>
    <property type="molecule type" value="Genomic_DNA"/>
</dbReference>
<dbReference type="Proteomes" id="UP000838749">
    <property type="component" value="Unassembled WGS sequence"/>
</dbReference>
<reference evidence="1" key="1">
    <citation type="submission" date="2021-12" db="EMBL/GenBank/DDBJ databases">
        <authorList>
            <person name="Criscuolo A."/>
        </authorList>
    </citation>
    <scope>NUCLEOTIDE SEQUENCE</scope>
    <source>
        <strain evidence="1">CIP111894</strain>
    </source>
</reference>
<evidence type="ECO:0000313" key="2">
    <source>
        <dbReference type="Proteomes" id="UP000838749"/>
    </source>
</evidence>
<keyword evidence="2" id="KW-1185">Reference proteome</keyword>